<reference evidence="1" key="1">
    <citation type="submission" date="2023-03" db="EMBL/GenBank/DDBJ databases">
        <title>Massive genome expansion in bonnet fungi (Mycena s.s.) driven by repeated elements and novel gene families across ecological guilds.</title>
        <authorList>
            <consortium name="Lawrence Berkeley National Laboratory"/>
            <person name="Harder C.B."/>
            <person name="Miyauchi S."/>
            <person name="Viragh M."/>
            <person name="Kuo A."/>
            <person name="Thoen E."/>
            <person name="Andreopoulos B."/>
            <person name="Lu D."/>
            <person name="Skrede I."/>
            <person name="Drula E."/>
            <person name="Henrissat B."/>
            <person name="Morin E."/>
            <person name="Kohler A."/>
            <person name="Barry K."/>
            <person name="LaButti K."/>
            <person name="Morin E."/>
            <person name="Salamov A."/>
            <person name="Lipzen A."/>
            <person name="Mereny Z."/>
            <person name="Hegedus B."/>
            <person name="Baldrian P."/>
            <person name="Stursova M."/>
            <person name="Weitz H."/>
            <person name="Taylor A."/>
            <person name="Grigoriev I.V."/>
            <person name="Nagy L.G."/>
            <person name="Martin F."/>
            <person name="Kauserud H."/>
        </authorList>
    </citation>
    <scope>NUCLEOTIDE SEQUENCE</scope>
    <source>
        <strain evidence="1">CBHHK188m</strain>
    </source>
</reference>
<name>A0AAD7J7H4_9AGAR</name>
<evidence type="ECO:0000313" key="1">
    <source>
        <dbReference type="EMBL" id="KAJ7758815.1"/>
    </source>
</evidence>
<dbReference type="AlphaFoldDB" id="A0AAD7J7H4"/>
<proteinExistence type="predicted"/>
<evidence type="ECO:0008006" key="3">
    <source>
        <dbReference type="Google" id="ProtNLM"/>
    </source>
</evidence>
<dbReference type="Proteomes" id="UP001215280">
    <property type="component" value="Unassembled WGS sequence"/>
</dbReference>
<protein>
    <recommendedName>
        <fullName evidence="3">F-box domain-containing protein</fullName>
    </recommendedName>
</protein>
<gene>
    <name evidence="1" type="ORF">DFH07DRAFT_772388</name>
</gene>
<dbReference type="EMBL" id="JARJLG010000054">
    <property type="protein sequence ID" value="KAJ7758815.1"/>
    <property type="molecule type" value="Genomic_DNA"/>
</dbReference>
<sequence>MSSPANNLPVELARLIFETTAVEHPECMPRLVLIAQCVKTWIEPLLYRALYLSWREPQDPGSRFPPTVIYDLLGTKPASFFHDHVRHVCFRNYHPAELIAEVLYACDATVNLSFLDLMGGPILLPILGGLPLQRLSACLQYLFHGEDGIDFSHPLFAQITHLDILDWDDRGWNRHDGYAGLARMPRLTHLSFSYNKEIPHGVCRGALEHCELLQVLAIVRSSPGSEPPANLSRDPRFVIVVVEDDLEDWKKGAHGEEDYWAVAEEMVMERWGMD</sequence>
<accession>A0AAD7J7H4</accession>
<evidence type="ECO:0000313" key="2">
    <source>
        <dbReference type="Proteomes" id="UP001215280"/>
    </source>
</evidence>
<keyword evidence="2" id="KW-1185">Reference proteome</keyword>
<comment type="caution">
    <text evidence="1">The sequence shown here is derived from an EMBL/GenBank/DDBJ whole genome shotgun (WGS) entry which is preliminary data.</text>
</comment>
<organism evidence="1 2">
    <name type="scientific">Mycena maculata</name>
    <dbReference type="NCBI Taxonomy" id="230809"/>
    <lineage>
        <taxon>Eukaryota</taxon>
        <taxon>Fungi</taxon>
        <taxon>Dikarya</taxon>
        <taxon>Basidiomycota</taxon>
        <taxon>Agaricomycotina</taxon>
        <taxon>Agaricomycetes</taxon>
        <taxon>Agaricomycetidae</taxon>
        <taxon>Agaricales</taxon>
        <taxon>Marasmiineae</taxon>
        <taxon>Mycenaceae</taxon>
        <taxon>Mycena</taxon>
    </lineage>
</organism>